<dbReference type="Proteomes" id="UP000461409">
    <property type="component" value="Unassembled WGS sequence"/>
</dbReference>
<evidence type="ECO:0000313" key="4">
    <source>
        <dbReference type="Proteomes" id="UP000461409"/>
    </source>
</evidence>
<accession>A0A844XCH2</accession>
<feature type="transmembrane region" description="Helical" evidence="1">
    <location>
        <begin position="117"/>
        <end position="138"/>
    </location>
</feature>
<name>A0A844XCH2_9SPHN</name>
<keyword evidence="1" id="KW-1133">Transmembrane helix</keyword>
<organism evidence="3 4">
    <name type="scientific">Aurantiacibacter rhizosphaerae</name>
    <dbReference type="NCBI Taxonomy" id="2691582"/>
    <lineage>
        <taxon>Bacteria</taxon>
        <taxon>Pseudomonadati</taxon>
        <taxon>Pseudomonadota</taxon>
        <taxon>Alphaproteobacteria</taxon>
        <taxon>Sphingomonadales</taxon>
        <taxon>Erythrobacteraceae</taxon>
        <taxon>Aurantiacibacter</taxon>
    </lineage>
</organism>
<keyword evidence="1" id="KW-0812">Transmembrane</keyword>
<dbReference type="PANTHER" id="PTHR23028:SF134">
    <property type="entry name" value="PUTATIVE (AFU_ORTHOLOGUE AFUA_4G08520)-RELATED"/>
    <property type="match status" value="1"/>
</dbReference>
<feature type="domain" description="Acyltransferase 3" evidence="2">
    <location>
        <begin position="43"/>
        <end position="178"/>
    </location>
</feature>
<dbReference type="PANTHER" id="PTHR23028">
    <property type="entry name" value="ACETYLTRANSFERASE"/>
    <property type="match status" value="1"/>
</dbReference>
<dbReference type="InterPro" id="IPR002656">
    <property type="entry name" value="Acyl_transf_3_dom"/>
</dbReference>
<evidence type="ECO:0000313" key="3">
    <source>
        <dbReference type="EMBL" id="MWV27318.1"/>
    </source>
</evidence>
<proteinExistence type="predicted"/>
<gene>
    <name evidence="3" type="ORF">GRF63_05320</name>
</gene>
<dbReference type="Pfam" id="PF01757">
    <property type="entry name" value="Acyl_transf_3"/>
    <property type="match status" value="1"/>
</dbReference>
<dbReference type="AlphaFoldDB" id="A0A844XCH2"/>
<sequence length="336" mass="36778">MKHPLRGPFQVTTIGLRISLLQCTKGHYAQFGVRMLGRNERYHTLDAIRGVAAIVVAYYHFLAGAGYLGFGQPWIQGYLAVDLFFALSGFVIALSYEDKLRDGMGVGTFMMRRIIRLYPLFFLGLILGGGFLVLRAMLGATPDYSVSEVALEFGANLFMLPTLRQDWLFPLNIPAWSLFFRSAGEHRVRTYPLASFARDACRPLPAVSDRHHFDRNSRHSPWHRRADGGSAFRPVSHTVGLCHRDAAFPADQGHVAQAIPVGAGAPGRRAGDTSLAQAYPISRGGQRGDRFPGAAAARHQVGAPCNIAKRVRCTGGHFIPHVHDPCAADRAAGNGF</sequence>
<evidence type="ECO:0000259" key="2">
    <source>
        <dbReference type="Pfam" id="PF01757"/>
    </source>
</evidence>
<reference evidence="3 4" key="1">
    <citation type="submission" date="2019-12" db="EMBL/GenBank/DDBJ databases">
        <authorList>
            <person name="Lee S.D."/>
        </authorList>
    </citation>
    <scope>NUCLEOTIDE SEQUENCE [LARGE SCALE GENOMIC DNA]</scope>
    <source>
        <strain evidence="3 4">GH3-10</strain>
    </source>
</reference>
<keyword evidence="3" id="KW-0808">Transferase</keyword>
<dbReference type="EMBL" id="WUBR01000001">
    <property type="protein sequence ID" value="MWV27318.1"/>
    <property type="molecule type" value="Genomic_DNA"/>
</dbReference>
<reference evidence="3 4" key="2">
    <citation type="submission" date="2020-02" db="EMBL/GenBank/DDBJ databases">
        <title>Erythrobacter dongmakensis sp. nov., isolated from a tidal mudflat.</title>
        <authorList>
            <person name="Kim I.S."/>
        </authorList>
    </citation>
    <scope>NUCLEOTIDE SEQUENCE [LARGE SCALE GENOMIC DNA]</scope>
    <source>
        <strain evidence="3 4">GH3-10</strain>
    </source>
</reference>
<dbReference type="GO" id="GO:0016747">
    <property type="term" value="F:acyltransferase activity, transferring groups other than amino-acyl groups"/>
    <property type="evidence" value="ECO:0007669"/>
    <property type="project" value="InterPro"/>
</dbReference>
<dbReference type="InterPro" id="IPR050879">
    <property type="entry name" value="Acyltransferase_3"/>
</dbReference>
<keyword evidence="4" id="KW-1185">Reference proteome</keyword>
<feature type="transmembrane region" description="Helical" evidence="1">
    <location>
        <begin position="47"/>
        <end position="69"/>
    </location>
</feature>
<comment type="caution">
    <text evidence="3">The sequence shown here is derived from an EMBL/GenBank/DDBJ whole genome shotgun (WGS) entry which is preliminary data.</text>
</comment>
<feature type="transmembrane region" description="Helical" evidence="1">
    <location>
        <begin position="75"/>
        <end position="96"/>
    </location>
</feature>
<evidence type="ECO:0000256" key="1">
    <source>
        <dbReference type="SAM" id="Phobius"/>
    </source>
</evidence>
<keyword evidence="1" id="KW-0472">Membrane</keyword>
<protein>
    <submittedName>
        <fullName evidence="3">Acyltransferase family protein</fullName>
    </submittedName>
</protein>
<keyword evidence="3" id="KW-0012">Acyltransferase</keyword>